<dbReference type="EMBL" id="CAJVPQ010000172">
    <property type="protein sequence ID" value="CAG8453567.1"/>
    <property type="molecule type" value="Genomic_DNA"/>
</dbReference>
<organism evidence="1 2">
    <name type="scientific">Funneliformis caledonium</name>
    <dbReference type="NCBI Taxonomy" id="1117310"/>
    <lineage>
        <taxon>Eukaryota</taxon>
        <taxon>Fungi</taxon>
        <taxon>Fungi incertae sedis</taxon>
        <taxon>Mucoromycota</taxon>
        <taxon>Glomeromycotina</taxon>
        <taxon>Glomeromycetes</taxon>
        <taxon>Glomerales</taxon>
        <taxon>Glomeraceae</taxon>
        <taxon>Funneliformis</taxon>
    </lineage>
</organism>
<protein>
    <submittedName>
        <fullName evidence="1">2275_t:CDS:1</fullName>
    </submittedName>
</protein>
<keyword evidence="2" id="KW-1185">Reference proteome</keyword>
<dbReference type="AlphaFoldDB" id="A0A9N8VL67"/>
<evidence type="ECO:0000313" key="2">
    <source>
        <dbReference type="Proteomes" id="UP000789570"/>
    </source>
</evidence>
<evidence type="ECO:0000313" key="1">
    <source>
        <dbReference type="EMBL" id="CAG8453567.1"/>
    </source>
</evidence>
<comment type="caution">
    <text evidence="1">The sequence shown here is derived from an EMBL/GenBank/DDBJ whole genome shotgun (WGS) entry which is preliminary data.</text>
</comment>
<gene>
    <name evidence="1" type="ORF">FCALED_LOCUS1370</name>
</gene>
<dbReference type="Proteomes" id="UP000789570">
    <property type="component" value="Unassembled WGS sequence"/>
</dbReference>
<proteinExistence type="predicted"/>
<reference evidence="1" key="1">
    <citation type="submission" date="2021-06" db="EMBL/GenBank/DDBJ databases">
        <authorList>
            <person name="Kallberg Y."/>
            <person name="Tangrot J."/>
            <person name="Rosling A."/>
        </authorList>
    </citation>
    <scope>NUCLEOTIDE SEQUENCE</scope>
    <source>
        <strain evidence="1">UK204</strain>
    </source>
</reference>
<sequence length="119" mass="13103">MRISITRRIRVWYFSTFDFFALADCQRSDLKTIGVSRVEQLSVNGCVATLALKCFVEKDGLVIGVSRVDFGSISEWLRGDADTSASLKKNGLVSRLTSLQWPAPLPPRNNTSVMSSASS</sequence>
<accession>A0A9N8VL67</accession>
<name>A0A9N8VL67_9GLOM</name>